<dbReference type="KEGG" id="cal:CAALFM_C503520WA"/>
<dbReference type="VEuPathDB" id="FungiDB:C5_03520W_A"/>
<dbReference type="eggNOG" id="ENOG502RQIJ">
    <property type="taxonomic scope" value="Eukaryota"/>
</dbReference>
<reference evidence="3 4" key="2">
    <citation type="journal article" date="2007" name="Genome Biol.">
        <title>Assembly of the Candida albicans genome into sixteen supercontigs aligned on the eight chromosomes.</title>
        <authorList>
            <person name="van het Hoog M."/>
            <person name="Rast T.J."/>
            <person name="Martchenko M."/>
            <person name="Grindle S."/>
            <person name="Dignard D."/>
            <person name="Hogues H."/>
            <person name="Cuomo C."/>
            <person name="Berriman M."/>
            <person name="Scherer S."/>
            <person name="Magee B.B."/>
            <person name="Whiteway M."/>
            <person name="Chibana H."/>
            <person name="Nantel A."/>
            <person name="Magee P.T."/>
        </authorList>
    </citation>
    <scope>GENOME REANNOTATION</scope>
    <source>
        <strain evidence="4">SC5314 / ATCC MYA-2876</strain>
    </source>
</reference>
<evidence type="ECO:0000313" key="2">
    <source>
        <dbReference type="CGD" id="CAL0000199745"/>
    </source>
</evidence>
<dbReference type="OrthoDB" id="4026067at2759"/>
<evidence type="ECO:0000256" key="1">
    <source>
        <dbReference type="SAM" id="MobiDB-lite"/>
    </source>
</evidence>
<feature type="region of interest" description="Disordered" evidence="1">
    <location>
        <begin position="104"/>
        <end position="124"/>
    </location>
</feature>
<dbReference type="GeneID" id="3646970"/>
<gene>
    <name evidence="3" type="ordered locus">CAALFM_C503520WA</name>
    <name evidence="2" type="ordered locus">orf19.6661</name>
</gene>
<dbReference type="EMBL" id="CP017627">
    <property type="protein sequence ID" value="AOW29764.1"/>
    <property type="molecule type" value="Genomic_DNA"/>
</dbReference>
<reference evidence="3 4" key="1">
    <citation type="journal article" date="2004" name="Proc. Natl. Acad. Sci. U.S.A.">
        <title>The diploid genome sequence of Candida albicans.</title>
        <authorList>
            <person name="Jones T."/>
            <person name="Federspiel N.A."/>
            <person name="Chibana H."/>
            <person name="Dungan J."/>
            <person name="Kalman S."/>
            <person name="Magee B.B."/>
            <person name="Newport G."/>
            <person name="Thorstenson Y.R."/>
            <person name="Agabian N."/>
            <person name="Magee P.T."/>
            <person name="Davis R.W."/>
            <person name="Scherer S."/>
        </authorList>
    </citation>
    <scope>NUCLEOTIDE SEQUENCE [LARGE SCALE GENOMIC DNA]</scope>
    <source>
        <strain evidence="4">SC5314 / ATCC MYA-2876</strain>
    </source>
</reference>
<reference evidence="3 4" key="3">
    <citation type="journal article" date="2013" name="Genome Biol.">
        <title>Assembly of a phased diploid Candida albicans genome facilitates allele-specific measurements and provides a simple model for repeat and indel structure.</title>
        <authorList>
            <person name="Muzzey D."/>
            <person name="Schwartz K."/>
            <person name="Weissman J.S."/>
            <person name="Sherlock G."/>
        </authorList>
    </citation>
    <scope>NUCLEOTIDE SEQUENCE [LARGE SCALE GENOMIC DNA]</scope>
    <source>
        <strain evidence="4">SC5314 / ATCC MYA-2876</strain>
    </source>
</reference>
<dbReference type="OMA" id="EVIFWIH"/>
<organism evidence="3 4">
    <name type="scientific">Candida albicans (strain SC5314 / ATCC MYA-2876)</name>
    <name type="common">Yeast</name>
    <dbReference type="NCBI Taxonomy" id="237561"/>
    <lineage>
        <taxon>Eukaryota</taxon>
        <taxon>Fungi</taxon>
        <taxon>Dikarya</taxon>
        <taxon>Ascomycota</taxon>
        <taxon>Saccharomycotina</taxon>
        <taxon>Pichiomycetes</taxon>
        <taxon>Debaryomycetaceae</taxon>
        <taxon>Candida/Lodderomyces clade</taxon>
        <taxon>Candida</taxon>
    </lineage>
</organism>
<protein>
    <submittedName>
        <fullName evidence="3">Uncharacterized protein</fullName>
    </submittedName>
</protein>
<keyword evidence="4" id="KW-1185">Reference proteome</keyword>
<feature type="compositionally biased region" description="Low complexity" evidence="1">
    <location>
        <begin position="115"/>
        <end position="124"/>
    </location>
</feature>
<proteinExistence type="predicted"/>
<feature type="region of interest" description="Disordered" evidence="1">
    <location>
        <begin position="47"/>
        <end position="84"/>
    </location>
</feature>
<name>A0A1D8PNQ5_CANAL</name>
<dbReference type="RefSeq" id="XP_711414.1">
    <property type="nucleotide sequence ID" value="XM_706322.1"/>
</dbReference>
<dbReference type="AlphaFoldDB" id="A0A1D8PNQ5"/>
<dbReference type="CGD" id="CAL0000199745">
    <property type="gene designation" value="orf19.6661"/>
</dbReference>
<feature type="compositionally biased region" description="Polar residues" evidence="1">
    <location>
        <begin position="47"/>
        <end position="72"/>
    </location>
</feature>
<accession>A0A1D8PNQ5</accession>
<evidence type="ECO:0000313" key="4">
    <source>
        <dbReference type="Proteomes" id="UP000000559"/>
    </source>
</evidence>
<dbReference type="InParanoid" id="A0A1D8PNQ5"/>
<sequence>MYRKSIGEIRRSSLEERLNSSMTNDSLTTGIRNGAFKSSTNRKFSTEFNSVDTKNQQDNSVPSLNQENQLDDTQSDRFDQQSVPPLRKRKSWFAGVLRRRKPSLVNDIQSAPPVQQQQQNNKSKSWLFKSKAEADSTLVLNTAQYSNIRSAESDQAELLSTGSVDRNNKSNSIQFESRNLEYDDTIPIFFGKYSGSPMCTSILKNTQIVYFQLSAYNSLYDFDEATYHPWNIWEVDEDMKKLRGTIDGKDDFTEFAKEFEYSQVLLMRSWLVPNYEIFKNGYLIQLKINHKKNDTQKAINLYLSCSRDSIFKKLPEQGVRISVCGIRYFKKTSQLSEVIFWIHPIKNMSFSIIEQVVLLLKSFKITTSIHKTILVDLNNGSRSTIKSSYTY</sequence>
<dbReference type="Proteomes" id="UP000000559">
    <property type="component" value="Chromosome 5"/>
</dbReference>
<evidence type="ECO:0000313" key="3">
    <source>
        <dbReference type="EMBL" id="AOW29764.1"/>
    </source>
</evidence>